<keyword evidence="1" id="KW-1133">Transmembrane helix</keyword>
<organism evidence="2 3">
    <name type="scientific">Cellulosimicrobium cellulans</name>
    <name type="common">Arthrobacter luteus</name>
    <dbReference type="NCBI Taxonomy" id="1710"/>
    <lineage>
        <taxon>Bacteria</taxon>
        <taxon>Bacillati</taxon>
        <taxon>Actinomycetota</taxon>
        <taxon>Actinomycetes</taxon>
        <taxon>Micrococcales</taxon>
        <taxon>Promicromonosporaceae</taxon>
        <taxon>Cellulosimicrobium</taxon>
    </lineage>
</organism>
<accession>A0A1Y0HZM4</accession>
<protein>
    <submittedName>
        <fullName evidence="2">Uncharacterized protein</fullName>
    </submittedName>
</protein>
<dbReference type="Proteomes" id="UP000196228">
    <property type="component" value="Chromosome"/>
</dbReference>
<feature type="transmembrane region" description="Helical" evidence="1">
    <location>
        <begin position="71"/>
        <end position="95"/>
    </location>
</feature>
<evidence type="ECO:0000313" key="2">
    <source>
        <dbReference type="EMBL" id="ARU53460.1"/>
    </source>
</evidence>
<reference evidence="2 3" key="1">
    <citation type="submission" date="2017-05" db="EMBL/GenBank/DDBJ databases">
        <authorList>
            <person name="Song R."/>
            <person name="Chenine A.L."/>
            <person name="Ruprecht R.M."/>
        </authorList>
    </citation>
    <scope>NUCLEOTIDE SEQUENCE [LARGE SCALE GENOMIC DNA]</scope>
    <source>
        <strain evidence="2 3">PSBB019</strain>
    </source>
</reference>
<dbReference type="AlphaFoldDB" id="A0A1Y0HZM4"/>
<keyword evidence="1" id="KW-0472">Membrane</keyword>
<sequence length="104" mass="11455">MEPYQVTLSRTFVSITCEDNYTRPDRDLVTVMNAISSAVETNGRKVTLLDRIRRRPVVEPRRRSEAQTHSVTLKAAWIGALGGIVGGALSGWLAAVATLGKFPW</sequence>
<evidence type="ECO:0000256" key="1">
    <source>
        <dbReference type="SAM" id="Phobius"/>
    </source>
</evidence>
<name>A0A1Y0HZM4_CELCE</name>
<keyword evidence="1" id="KW-0812">Transmembrane</keyword>
<proteinExistence type="predicted"/>
<dbReference type="KEGG" id="cceu:CBR64_20520"/>
<dbReference type="EMBL" id="CP021383">
    <property type="protein sequence ID" value="ARU53460.1"/>
    <property type="molecule type" value="Genomic_DNA"/>
</dbReference>
<evidence type="ECO:0000313" key="3">
    <source>
        <dbReference type="Proteomes" id="UP000196228"/>
    </source>
</evidence>
<gene>
    <name evidence="2" type="ORF">CBR64_20520</name>
</gene>